<feature type="transmembrane region" description="Helical" evidence="2">
    <location>
        <begin position="108"/>
        <end position="131"/>
    </location>
</feature>
<comment type="caution">
    <text evidence="4">The sequence shown here is derived from an EMBL/GenBank/DDBJ whole genome shotgun (WGS) entry which is preliminary data.</text>
</comment>
<keyword evidence="2" id="KW-0472">Membrane</keyword>
<accession>A0ABU7MYV9</accession>
<sequence>MTGPQNWFDDVPSWPAGQGFPANQLARELTAAKVVGADRSNSSEPAIEETSPSPQHWSESPVPEGEWAVSTQDEFETEPAEGDPFEQMRVRAVKPKDTQESFLAKHRVALIGSAAIVLVMAIGGAVTIGLVSGRGEESGTADNAVVAAQSTPSESTSAAPSAADCSASSDGSVTTGNGPGDQQSGPGAILAFNYGYYVTRSAREAREAALPNAVNSEDDLQNYIDTQVPRGTEHCLEITELEPGTYAVDLTETPPGAGAESVVYPQIITTVERDGQTYIASIKKRE</sequence>
<reference evidence="4 5" key="1">
    <citation type="submission" date="2024-01" db="EMBL/GenBank/DDBJ databases">
        <title>Draft genome sequence of Gordonia sp. PKS22-38.</title>
        <authorList>
            <person name="Suphannarot A."/>
            <person name="Mingma R."/>
        </authorList>
    </citation>
    <scope>NUCLEOTIDE SEQUENCE [LARGE SCALE GENOMIC DNA]</scope>
    <source>
        <strain evidence="4 5">PKS22-38</strain>
    </source>
</reference>
<dbReference type="EMBL" id="JAZDUE010000020">
    <property type="protein sequence ID" value="MEE4025448.1"/>
    <property type="molecule type" value="Genomic_DNA"/>
</dbReference>
<gene>
    <name evidence="4" type="ORF">V1Y59_20350</name>
</gene>
<evidence type="ECO:0000256" key="1">
    <source>
        <dbReference type="SAM" id="MobiDB-lite"/>
    </source>
</evidence>
<dbReference type="Pfam" id="PF26527">
    <property type="entry name" value="DUF8176"/>
    <property type="match status" value="1"/>
</dbReference>
<feature type="compositionally biased region" description="Polar residues" evidence="1">
    <location>
        <begin position="39"/>
        <end position="58"/>
    </location>
</feature>
<feature type="compositionally biased region" description="Acidic residues" evidence="1">
    <location>
        <begin position="73"/>
        <end position="84"/>
    </location>
</feature>
<organism evidence="4 5">
    <name type="scientific">Gordonia prachuapensis</name>
    <dbReference type="NCBI Taxonomy" id="3115651"/>
    <lineage>
        <taxon>Bacteria</taxon>
        <taxon>Bacillati</taxon>
        <taxon>Actinomycetota</taxon>
        <taxon>Actinomycetes</taxon>
        <taxon>Mycobacteriales</taxon>
        <taxon>Gordoniaceae</taxon>
        <taxon>Gordonia</taxon>
    </lineage>
</organism>
<dbReference type="Proteomes" id="UP001335729">
    <property type="component" value="Unassembled WGS sequence"/>
</dbReference>
<proteinExistence type="predicted"/>
<evidence type="ECO:0000259" key="3">
    <source>
        <dbReference type="Pfam" id="PF26527"/>
    </source>
</evidence>
<feature type="compositionally biased region" description="Low complexity" evidence="1">
    <location>
        <begin position="147"/>
        <end position="172"/>
    </location>
</feature>
<dbReference type="RefSeq" id="WP_330506864.1">
    <property type="nucleotide sequence ID" value="NZ_JAZDUE010000020.1"/>
</dbReference>
<feature type="compositionally biased region" description="Polar residues" evidence="1">
    <location>
        <begin position="173"/>
        <end position="185"/>
    </location>
</feature>
<feature type="domain" description="DUF8176" evidence="3">
    <location>
        <begin position="163"/>
        <end position="283"/>
    </location>
</feature>
<protein>
    <recommendedName>
        <fullName evidence="3">DUF8176 domain-containing protein</fullName>
    </recommendedName>
</protein>
<evidence type="ECO:0000313" key="5">
    <source>
        <dbReference type="Proteomes" id="UP001335729"/>
    </source>
</evidence>
<keyword evidence="2" id="KW-1133">Transmembrane helix</keyword>
<dbReference type="InterPro" id="IPR058489">
    <property type="entry name" value="DUF8176"/>
</dbReference>
<keyword evidence="2" id="KW-0812">Transmembrane</keyword>
<name>A0ABU7MYV9_9ACTN</name>
<evidence type="ECO:0000256" key="2">
    <source>
        <dbReference type="SAM" id="Phobius"/>
    </source>
</evidence>
<feature type="region of interest" description="Disordered" evidence="1">
    <location>
        <begin position="35"/>
        <end position="86"/>
    </location>
</feature>
<feature type="region of interest" description="Disordered" evidence="1">
    <location>
        <begin position="147"/>
        <end position="186"/>
    </location>
</feature>
<evidence type="ECO:0000313" key="4">
    <source>
        <dbReference type="EMBL" id="MEE4025448.1"/>
    </source>
</evidence>
<feature type="region of interest" description="Disordered" evidence="1">
    <location>
        <begin position="1"/>
        <end position="22"/>
    </location>
</feature>
<keyword evidence="5" id="KW-1185">Reference proteome</keyword>